<dbReference type="Proteomes" id="UP001057455">
    <property type="component" value="Unassembled WGS sequence"/>
</dbReference>
<dbReference type="GO" id="GO:0031405">
    <property type="term" value="F:lipoic acid binding"/>
    <property type="evidence" value="ECO:0007669"/>
    <property type="project" value="TreeGrafter"/>
</dbReference>
<name>A0A9W5WTJ9_BABOV</name>
<dbReference type="GO" id="GO:0005737">
    <property type="term" value="C:cytoplasm"/>
    <property type="evidence" value="ECO:0007669"/>
    <property type="project" value="TreeGrafter"/>
</dbReference>
<keyword evidence="9" id="KW-1185">Reference proteome</keyword>
<gene>
    <name evidence="8" type="ORF">BaOVIS_003690</name>
</gene>
<dbReference type="Gene3D" id="2.40.50.100">
    <property type="match status" value="1"/>
</dbReference>
<dbReference type="Pfam" id="PF00364">
    <property type="entry name" value="Biotin_lipoyl"/>
    <property type="match status" value="1"/>
</dbReference>
<dbReference type="PANTHER" id="PTHR43178">
    <property type="entry name" value="DIHYDROLIPOAMIDE ACETYLTRANSFERASE COMPONENT OF PYRUVATE DEHYDROGENASE COMPLEX"/>
    <property type="match status" value="1"/>
</dbReference>
<evidence type="ECO:0000313" key="8">
    <source>
        <dbReference type="EMBL" id="GFE52965.1"/>
    </source>
</evidence>
<dbReference type="InterPro" id="IPR000089">
    <property type="entry name" value="Biotin_lipoyl"/>
</dbReference>
<evidence type="ECO:0000256" key="1">
    <source>
        <dbReference type="ARBA" id="ARBA00001938"/>
    </source>
</evidence>
<protein>
    <recommendedName>
        <fullName evidence="5">Lipoamide acyltransferase component of branched-chain alpha-keto acid dehydrogenase complex, mitochondrial</fullName>
        <ecNumber evidence="4">2.3.1.168</ecNumber>
    </recommendedName>
    <alternativeName>
        <fullName evidence="6">Branched-chain alpha-keto acid dehydrogenase complex component E2</fullName>
    </alternativeName>
</protein>
<evidence type="ECO:0000256" key="5">
    <source>
        <dbReference type="ARBA" id="ARBA00039275"/>
    </source>
</evidence>
<reference evidence="8" key="1">
    <citation type="submission" date="2019-12" db="EMBL/GenBank/DDBJ databases">
        <title>Genome sequence of Babesia ovis.</title>
        <authorList>
            <person name="Yamagishi J."/>
            <person name="Sevinc F."/>
            <person name="Xuan X."/>
        </authorList>
    </citation>
    <scope>NUCLEOTIDE SEQUENCE</scope>
    <source>
        <strain evidence="8">Selcuk</strain>
    </source>
</reference>
<dbReference type="OrthoDB" id="333572at2759"/>
<evidence type="ECO:0000256" key="2">
    <source>
        <dbReference type="ARBA" id="ARBA00022679"/>
    </source>
</evidence>
<proteinExistence type="predicted"/>
<keyword evidence="2" id="KW-0808">Transferase</keyword>
<dbReference type="EMBL" id="BLIY01000003">
    <property type="protein sequence ID" value="GFE52965.1"/>
    <property type="molecule type" value="Genomic_DNA"/>
</dbReference>
<sequence length="158" mass="17134">MPVIVCRPVARGFNVLGRGMSNVAVPDVVTNTTGIESKSQPASDDKGALEPKFDALSAPLDPGKLFIVKVPHIGNGITHGKIHEWHKQKGDHIDVGDLLCIIETDQVLVKVQSQFAGTVVETVGNEGCKVSVGADLTIIRRIEETEDDIENREQEEEE</sequence>
<evidence type="ECO:0000256" key="3">
    <source>
        <dbReference type="ARBA" id="ARBA00023315"/>
    </source>
</evidence>
<dbReference type="GO" id="GO:0016407">
    <property type="term" value="F:acetyltransferase activity"/>
    <property type="evidence" value="ECO:0007669"/>
    <property type="project" value="TreeGrafter"/>
</dbReference>
<organism evidence="8 9">
    <name type="scientific">Babesia ovis</name>
    <dbReference type="NCBI Taxonomy" id="5869"/>
    <lineage>
        <taxon>Eukaryota</taxon>
        <taxon>Sar</taxon>
        <taxon>Alveolata</taxon>
        <taxon>Apicomplexa</taxon>
        <taxon>Aconoidasida</taxon>
        <taxon>Piroplasmida</taxon>
        <taxon>Babesiidae</taxon>
        <taxon>Babesia</taxon>
    </lineage>
</organism>
<accession>A0A9W5WTJ9</accession>
<keyword evidence="3 8" id="KW-0012">Acyltransferase</keyword>
<evidence type="ECO:0000313" key="9">
    <source>
        <dbReference type="Proteomes" id="UP001057455"/>
    </source>
</evidence>
<dbReference type="PROSITE" id="PS50968">
    <property type="entry name" value="BIOTINYL_LIPOYL"/>
    <property type="match status" value="1"/>
</dbReference>
<evidence type="ECO:0000259" key="7">
    <source>
        <dbReference type="PROSITE" id="PS50968"/>
    </source>
</evidence>
<feature type="domain" description="Lipoyl-binding" evidence="7">
    <location>
        <begin position="65"/>
        <end position="140"/>
    </location>
</feature>
<dbReference type="EC" id="2.3.1.168" evidence="4"/>
<dbReference type="CDD" id="cd06849">
    <property type="entry name" value="lipoyl_domain"/>
    <property type="match status" value="1"/>
</dbReference>
<comment type="caution">
    <text evidence="8">The sequence shown here is derived from an EMBL/GenBank/DDBJ whole genome shotgun (WGS) entry which is preliminary data.</text>
</comment>
<comment type="cofactor">
    <cofactor evidence="1">
        <name>(R)-lipoate</name>
        <dbReference type="ChEBI" id="CHEBI:83088"/>
    </cofactor>
</comment>
<dbReference type="GO" id="GO:0043754">
    <property type="term" value="F:dihydrolipoamide branched chain acyltransferase activity"/>
    <property type="evidence" value="ECO:0007669"/>
    <property type="project" value="UniProtKB-EC"/>
</dbReference>
<evidence type="ECO:0000256" key="4">
    <source>
        <dbReference type="ARBA" id="ARBA00038880"/>
    </source>
</evidence>
<dbReference type="PANTHER" id="PTHR43178:SF5">
    <property type="entry name" value="LIPOAMIDE ACYLTRANSFERASE COMPONENT OF BRANCHED-CHAIN ALPHA-KETO ACID DEHYDROGENASE COMPLEX, MITOCHONDRIAL"/>
    <property type="match status" value="1"/>
</dbReference>
<dbReference type="AlphaFoldDB" id="A0A9W5WTJ9"/>
<dbReference type="SUPFAM" id="SSF51230">
    <property type="entry name" value="Single hybrid motif"/>
    <property type="match status" value="1"/>
</dbReference>
<evidence type="ECO:0000256" key="6">
    <source>
        <dbReference type="ARBA" id="ARBA00042008"/>
    </source>
</evidence>
<dbReference type="InterPro" id="IPR011053">
    <property type="entry name" value="Single_hybrid_motif"/>
</dbReference>
<dbReference type="InterPro" id="IPR050743">
    <property type="entry name" value="2-oxoacid_DH_E2_comp"/>
</dbReference>